<keyword evidence="5" id="KW-0807">Transducer</keyword>
<dbReference type="GO" id="GO:0005737">
    <property type="term" value="C:cytoplasm"/>
    <property type="evidence" value="ECO:0007669"/>
    <property type="project" value="TreeGrafter"/>
</dbReference>
<evidence type="ECO:0000256" key="1">
    <source>
        <dbReference type="ARBA" id="ARBA00022723"/>
    </source>
</evidence>
<dbReference type="GO" id="GO:0046872">
    <property type="term" value="F:metal ion binding"/>
    <property type="evidence" value="ECO:0007669"/>
    <property type="project" value="UniProtKB-KW"/>
</dbReference>
<feature type="binding site" evidence="7">
    <location>
        <begin position="211"/>
        <end position="215"/>
    </location>
    <ligand>
        <name>GTP</name>
        <dbReference type="ChEBI" id="CHEBI:37565"/>
    </ligand>
</feature>
<dbReference type="SUPFAM" id="SSF47895">
    <property type="entry name" value="Transducin (alpha subunit), insertion domain"/>
    <property type="match status" value="1"/>
</dbReference>
<dbReference type="SMART" id="SM00275">
    <property type="entry name" value="G_alpha"/>
    <property type="match status" value="1"/>
</dbReference>
<keyword evidence="1 8" id="KW-0479">Metal-binding</keyword>
<dbReference type="AlphaFoldDB" id="A0A9Q1HBU1"/>
<keyword evidence="10" id="KW-1185">Reference proteome</keyword>
<dbReference type="Pfam" id="PF00503">
    <property type="entry name" value="G-alpha"/>
    <property type="match status" value="1"/>
</dbReference>
<evidence type="ECO:0000256" key="4">
    <source>
        <dbReference type="ARBA" id="ARBA00023134"/>
    </source>
</evidence>
<dbReference type="GO" id="GO:0001664">
    <property type="term" value="F:G protein-coupled receptor binding"/>
    <property type="evidence" value="ECO:0007669"/>
    <property type="project" value="TreeGrafter"/>
</dbReference>
<evidence type="ECO:0000256" key="5">
    <source>
        <dbReference type="ARBA" id="ARBA00023224"/>
    </source>
</evidence>
<comment type="caution">
    <text evidence="9">The sequence shown here is derived from an EMBL/GenBank/DDBJ whole genome shotgun (WGS) entry which is preliminary data.</text>
</comment>
<feature type="binding site" evidence="8">
    <location>
        <position position="192"/>
    </location>
    <ligand>
        <name>Mg(2+)</name>
        <dbReference type="ChEBI" id="CHEBI:18420"/>
    </ligand>
</feature>
<organism evidence="9 10">
    <name type="scientific">Holothuria leucospilota</name>
    <name type="common">Black long sea cucumber</name>
    <name type="synonym">Mertensiothuria leucospilota</name>
    <dbReference type="NCBI Taxonomy" id="206669"/>
    <lineage>
        <taxon>Eukaryota</taxon>
        <taxon>Metazoa</taxon>
        <taxon>Echinodermata</taxon>
        <taxon>Eleutherozoa</taxon>
        <taxon>Echinozoa</taxon>
        <taxon>Holothuroidea</taxon>
        <taxon>Aspidochirotacea</taxon>
        <taxon>Aspidochirotida</taxon>
        <taxon>Holothuriidae</taxon>
        <taxon>Holothuria</taxon>
    </lineage>
</organism>
<dbReference type="GO" id="GO:0005525">
    <property type="term" value="F:GTP binding"/>
    <property type="evidence" value="ECO:0007669"/>
    <property type="project" value="UniProtKB-KW"/>
</dbReference>
<dbReference type="GO" id="GO:0005834">
    <property type="term" value="C:heterotrimeric G-protein complex"/>
    <property type="evidence" value="ECO:0007669"/>
    <property type="project" value="TreeGrafter"/>
</dbReference>
<feature type="binding site" evidence="7">
    <location>
        <position position="336"/>
    </location>
    <ligand>
        <name>GTP</name>
        <dbReference type="ChEBI" id="CHEBI:37565"/>
    </ligand>
</feature>
<dbReference type="CDD" id="cd00066">
    <property type="entry name" value="G-alpha"/>
    <property type="match status" value="1"/>
</dbReference>
<name>A0A9Q1HBU1_HOLLE</name>
<feature type="binding site" evidence="7">
    <location>
        <begin position="161"/>
        <end position="162"/>
    </location>
    <ligand>
        <name>GTP</name>
        <dbReference type="ChEBI" id="CHEBI:37565"/>
    </ligand>
</feature>
<evidence type="ECO:0000256" key="3">
    <source>
        <dbReference type="ARBA" id="ARBA00022842"/>
    </source>
</evidence>
<reference evidence="9" key="1">
    <citation type="submission" date="2021-10" db="EMBL/GenBank/DDBJ databases">
        <title>Tropical sea cucumber genome reveals ecological adaptation and Cuvierian tubules defense mechanism.</title>
        <authorList>
            <person name="Chen T."/>
        </authorList>
    </citation>
    <scope>NUCLEOTIDE SEQUENCE</scope>
    <source>
        <strain evidence="9">Nanhai2018</strain>
        <tissue evidence="9">Muscle</tissue>
    </source>
</reference>
<protein>
    <submittedName>
        <fullName evidence="9">Guanine nucleotide-binding protein G(I) subunit alpha</fullName>
    </submittedName>
</protein>
<keyword evidence="2 7" id="KW-0547">Nucleotide-binding</keyword>
<dbReference type="SUPFAM" id="SSF52540">
    <property type="entry name" value="P-loop containing nucleoside triphosphate hydrolases"/>
    <property type="match status" value="1"/>
</dbReference>
<dbReference type="GO" id="GO:0031683">
    <property type="term" value="F:G-protein beta/gamma-subunit complex binding"/>
    <property type="evidence" value="ECO:0007669"/>
    <property type="project" value="InterPro"/>
</dbReference>
<dbReference type="InterPro" id="IPR011025">
    <property type="entry name" value="GproteinA_insert"/>
</dbReference>
<dbReference type="Proteomes" id="UP001152320">
    <property type="component" value="Chromosome 7"/>
</dbReference>
<feature type="binding site" evidence="7">
    <location>
        <begin position="280"/>
        <end position="283"/>
    </location>
    <ligand>
        <name>GTP</name>
        <dbReference type="ChEBI" id="CHEBI:37565"/>
    </ligand>
</feature>
<feature type="binding site" evidence="7">
    <location>
        <begin position="52"/>
        <end position="57"/>
    </location>
    <ligand>
        <name>GTP</name>
        <dbReference type="ChEBI" id="CHEBI:37565"/>
    </ligand>
</feature>
<dbReference type="Gene3D" id="3.40.50.300">
    <property type="entry name" value="P-loop containing nucleotide triphosphate hydrolases"/>
    <property type="match status" value="1"/>
</dbReference>
<dbReference type="OrthoDB" id="10033660at2759"/>
<dbReference type="PROSITE" id="PS51882">
    <property type="entry name" value="G_ALPHA"/>
    <property type="match status" value="1"/>
</dbReference>
<keyword evidence="6" id="KW-0449">Lipoprotein</keyword>
<keyword evidence="4 7" id="KW-0342">GTP-binding</keyword>
<dbReference type="PRINTS" id="PR00441">
    <property type="entry name" value="GPROTEINAI"/>
</dbReference>
<dbReference type="InterPro" id="IPR001408">
    <property type="entry name" value="Gprotein_alpha_I"/>
</dbReference>
<proteinExistence type="predicted"/>
<evidence type="ECO:0000256" key="6">
    <source>
        <dbReference type="ARBA" id="ARBA00023288"/>
    </source>
</evidence>
<dbReference type="GO" id="GO:0007188">
    <property type="term" value="P:adenylate cyclase-modulating G protein-coupled receptor signaling pathway"/>
    <property type="evidence" value="ECO:0007669"/>
    <property type="project" value="InterPro"/>
</dbReference>
<accession>A0A9Q1HBU1</accession>
<dbReference type="PANTHER" id="PTHR10218:SF302">
    <property type="entry name" value="GUANINE NUCLEOTIDE-BINDING PROTEIN ALPHA-5 SUBUNIT"/>
    <property type="match status" value="1"/>
</dbReference>
<dbReference type="Gene3D" id="1.10.400.10">
    <property type="entry name" value="GI Alpha 1, domain 2-like"/>
    <property type="match status" value="1"/>
</dbReference>
<evidence type="ECO:0000313" key="10">
    <source>
        <dbReference type="Proteomes" id="UP001152320"/>
    </source>
</evidence>
<dbReference type="GO" id="GO:0003924">
    <property type="term" value="F:GTPase activity"/>
    <property type="evidence" value="ECO:0007669"/>
    <property type="project" value="InterPro"/>
</dbReference>
<dbReference type="PRINTS" id="PR00318">
    <property type="entry name" value="GPROTEINA"/>
</dbReference>
<dbReference type="InterPro" id="IPR001019">
    <property type="entry name" value="Gprotein_alpha_su"/>
</dbReference>
<feature type="binding site" evidence="8">
    <location>
        <position position="56"/>
    </location>
    <ligand>
        <name>Mg(2+)</name>
        <dbReference type="ChEBI" id="CHEBI:18420"/>
    </ligand>
</feature>
<dbReference type="FunFam" id="3.40.50.300:FF:002307">
    <property type="entry name" value="Guanine nucleotide-binding protein G(k) subunit alpha"/>
    <property type="match status" value="1"/>
</dbReference>
<evidence type="ECO:0000256" key="8">
    <source>
        <dbReference type="PIRSR" id="PIRSR601019-2"/>
    </source>
</evidence>
<dbReference type="InterPro" id="IPR027417">
    <property type="entry name" value="P-loop_NTPase"/>
</dbReference>
<evidence type="ECO:0000313" key="9">
    <source>
        <dbReference type="EMBL" id="KAJ8039526.1"/>
    </source>
</evidence>
<dbReference type="PANTHER" id="PTHR10218">
    <property type="entry name" value="GTP-BINDING PROTEIN ALPHA SUBUNIT"/>
    <property type="match status" value="1"/>
</dbReference>
<gene>
    <name evidence="9" type="ORF">HOLleu_17275</name>
</gene>
<evidence type="ECO:0000256" key="7">
    <source>
        <dbReference type="PIRSR" id="PIRSR601019-1"/>
    </source>
</evidence>
<sequence>MGIAAGTITNTTKVTIVDVSAAKWSKEIDKLLELEKRKMQKIVKLLLLGAGESGKSTIVKQMRIIHNIAFSDCERMAYKLIIHSNIIQSVRAIVCAMKLLGIEFHDLGREKDAKFCLDHASLIDCGAAELTTEMALAISRMWQDRGFFNCFNRSSEYQLNDSAAYFFDAIFRVSDSEYIPTDHDIVRARLKTTGVVETRFQYKGTPFRLVDVGGQRTERRKWIHCFDDVTAVLFIVALSEYNLTLREDNITNRIEESKVLFNSVCNSAWFRSRPVIIFLNKTDIFAEKIKRIPLTVCFPEYKGLHDQYESRDFICKQFLKLNGNKKRQLYHHYTNATDKRNVEFVFDASMDVIMKGNLQTIGMM</sequence>
<keyword evidence="3 8" id="KW-0460">Magnesium</keyword>
<evidence type="ECO:0000256" key="2">
    <source>
        <dbReference type="ARBA" id="ARBA00022741"/>
    </source>
</evidence>
<dbReference type="EMBL" id="JAIZAY010000007">
    <property type="protein sequence ID" value="KAJ8039526.1"/>
    <property type="molecule type" value="Genomic_DNA"/>
</dbReference>